<dbReference type="GO" id="GO:0030246">
    <property type="term" value="F:carbohydrate binding"/>
    <property type="evidence" value="ECO:0007669"/>
    <property type="project" value="InterPro"/>
</dbReference>
<sequence length="240" mass="24924">MVSYLYVGPLLLCLGLIGAAKGQFFHPLLFGTEFGEQMLDFYGSPPGSYLVPANFGGLVIQESTLKSAGYAANRQCSNLTGALNLRAYDFLKGARSCLLSPPVLLNQLTSRLNNLEINIRSGAIGGCESGVVGPLSPLQSSATITFRGNFLTPPTVSLSLSDLTTADATNPVSFQIRPSSVTTSSAVVTFTDLGTPNNVASAFVSYMVCPSNSSPMVGAGSSSGSSGSNTHHHNNNGMMG</sequence>
<comment type="caution">
    <text evidence="4">The sequence shown here is derived from an EMBL/GenBank/DDBJ whole genome shotgun (WGS) entry which is preliminary data.</text>
</comment>
<feature type="region of interest" description="Disordered" evidence="1">
    <location>
        <begin position="217"/>
        <end position="240"/>
    </location>
</feature>
<name>A0AAV3ZGL5_9GAST</name>
<dbReference type="Pfam" id="PF09458">
    <property type="entry name" value="H_lectin"/>
    <property type="match status" value="1"/>
</dbReference>
<evidence type="ECO:0000259" key="3">
    <source>
        <dbReference type="Pfam" id="PF09458"/>
    </source>
</evidence>
<reference evidence="4 5" key="1">
    <citation type="journal article" date="2021" name="Elife">
        <title>Chloroplast acquisition without the gene transfer in kleptoplastic sea slugs, Plakobranchus ocellatus.</title>
        <authorList>
            <person name="Maeda T."/>
            <person name="Takahashi S."/>
            <person name="Yoshida T."/>
            <person name="Shimamura S."/>
            <person name="Takaki Y."/>
            <person name="Nagai Y."/>
            <person name="Toyoda A."/>
            <person name="Suzuki Y."/>
            <person name="Arimoto A."/>
            <person name="Ishii H."/>
            <person name="Satoh N."/>
            <person name="Nishiyama T."/>
            <person name="Hasebe M."/>
            <person name="Maruyama T."/>
            <person name="Minagawa J."/>
            <person name="Obokata J."/>
            <person name="Shigenobu S."/>
        </authorList>
    </citation>
    <scope>NUCLEOTIDE SEQUENCE [LARGE SCALE GENOMIC DNA]</scope>
</reference>
<dbReference type="InterPro" id="IPR019019">
    <property type="entry name" value="H-type_lectin_domain"/>
</dbReference>
<gene>
    <name evidence="4" type="ORF">PoB_002009800</name>
</gene>
<keyword evidence="2" id="KW-0732">Signal</keyword>
<feature type="signal peptide" evidence="2">
    <location>
        <begin position="1"/>
        <end position="22"/>
    </location>
</feature>
<feature type="domain" description="H-type lectin" evidence="3">
    <location>
        <begin position="142"/>
        <end position="207"/>
    </location>
</feature>
<feature type="chain" id="PRO_5043887210" description="H-type lectin domain-containing protein" evidence="2">
    <location>
        <begin position="23"/>
        <end position="240"/>
    </location>
</feature>
<evidence type="ECO:0000313" key="5">
    <source>
        <dbReference type="Proteomes" id="UP000735302"/>
    </source>
</evidence>
<organism evidence="4 5">
    <name type="scientific">Plakobranchus ocellatus</name>
    <dbReference type="NCBI Taxonomy" id="259542"/>
    <lineage>
        <taxon>Eukaryota</taxon>
        <taxon>Metazoa</taxon>
        <taxon>Spiralia</taxon>
        <taxon>Lophotrochozoa</taxon>
        <taxon>Mollusca</taxon>
        <taxon>Gastropoda</taxon>
        <taxon>Heterobranchia</taxon>
        <taxon>Euthyneura</taxon>
        <taxon>Panpulmonata</taxon>
        <taxon>Sacoglossa</taxon>
        <taxon>Placobranchoidea</taxon>
        <taxon>Plakobranchidae</taxon>
        <taxon>Plakobranchus</taxon>
    </lineage>
</organism>
<dbReference type="Proteomes" id="UP000735302">
    <property type="component" value="Unassembled WGS sequence"/>
</dbReference>
<dbReference type="AlphaFoldDB" id="A0AAV3ZGL5"/>
<proteinExistence type="predicted"/>
<keyword evidence="5" id="KW-1185">Reference proteome</keyword>
<dbReference type="EMBL" id="BLXT01002362">
    <property type="protein sequence ID" value="GFN93592.1"/>
    <property type="molecule type" value="Genomic_DNA"/>
</dbReference>
<dbReference type="GO" id="GO:0007155">
    <property type="term" value="P:cell adhesion"/>
    <property type="evidence" value="ECO:0007669"/>
    <property type="project" value="InterPro"/>
</dbReference>
<accession>A0AAV3ZGL5</accession>
<dbReference type="Gene3D" id="2.60.40.2080">
    <property type="match status" value="1"/>
</dbReference>
<dbReference type="InterPro" id="IPR037221">
    <property type="entry name" value="H-type_lectin_dom_sf"/>
</dbReference>
<evidence type="ECO:0000256" key="1">
    <source>
        <dbReference type="SAM" id="MobiDB-lite"/>
    </source>
</evidence>
<protein>
    <recommendedName>
        <fullName evidence="3">H-type lectin domain-containing protein</fullName>
    </recommendedName>
</protein>
<evidence type="ECO:0000313" key="4">
    <source>
        <dbReference type="EMBL" id="GFN93592.1"/>
    </source>
</evidence>
<evidence type="ECO:0000256" key="2">
    <source>
        <dbReference type="SAM" id="SignalP"/>
    </source>
</evidence>
<dbReference type="SUPFAM" id="SSF141086">
    <property type="entry name" value="Agglutinin HPA-like"/>
    <property type="match status" value="1"/>
</dbReference>